<dbReference type="InterPro" id="IPR036388">
    <property type="entry name" value="WH-like_DNA-bd_sf"/>
</dbReference>
<dbReference type="GO" id="GO:0006260">
    <property type="term" value="P:DNA replication"/>
    <property type="evidence" value="ECO:0007669"/>
    <property type="project" value="InterPro"/>
</dbReference>
<evidence type="ECO:0000313" key="4">
    <source>
        <dbReference type="Proteomes" id="UP000514752"/>
    </source>
</evidence>
<dbReference type="AlphaFoldDB" id="A0A7D7N4F7"/>
<dbReference type="Proteomes" id="UP000514752">
    <property type="component" value="Chromosome"/>
</dbReference>
<dbReference type="Gene3D" id="1.10.10.10">
    <property type="entry name" value="Winged helix-like DNA-binding domain superfamily/Winged helix DNA-binding domain"/>
    <property type="match status" value="1"/>
</dbReference>
<organism evidence="3 4">
    <name type="scientific">Neisseria shayeganii</name>
    <dbReference type="NCBI Taxonomy" id="607712"/>
    <lineage>
        <taxon>Bacteria</taxon>
        <taxon>Pseudomonadati</taxon>
        <taxon>Pseudomonadota</taxon>
        <taxon>Betaproteobacteria</taxon>
        <taxon>Neisseriales</taxon>
        <taxon>Neisseriaceae</taxon>
        <taxon>Neisseria</taxon>
    </lineage>
</organism>
<feature type="region of interest" description="Disordered" evidence="1">
    <location>
        <begin position="91"/>
        <end position="197"/>
    </location>
</feature>
<evidence type="ECO:0000259" key="2">
    <source>
        <dbReference type="Pfam" id="PF04492"/>
    </source>
</evidence>
<feature type="domain" description="Bacteriophage lambda Replication protein O N-terminal" evidence="2">
    <location>
        <begin position="9"/>
        <end position="81"/>
    </location>
</feature>
<gene>
    <name evidence="3" type="ORF">H3L94_04355</name>
</gene>
<name>A0A7D7N4F7_9NEIS</name>
<dbReference type="InterPro" id="IPR006497">
    <property type="entry name" value="Phage_lambda_VrpO_N"/>
</dbReference>
<proteinExistence type="predicted"/>
<evidence type="ECO:0000256" key="1">
    <source>
        <dbReference type="SAM" id="MobiDB-lite"/>
    </source>
</evidence>
<feature type="region of interest" description="Disordered" evidence="1">
    <location>
        <begin position="277"/>
        <end position="310"/>
    </location>
</feature>
<accession>A0A7D7N4F7</accession>
<reference evidence="3 4" key="1">
    <citation type="submission" date="2020-07" db="EMBL/GenBank/DDBJ databases">
        <title>Genomic diversity of species in the Neisseriaceae family.</title>
        <authorList>
            <person name="Vincent A.T."/>
            <person name="Bernet E."/>
            <person name="Veyrier F.J."/>
        </authorList>
    </citation>
    <scope>NUCLEOTIDE SEQUENCE [LARGE SCALE GENOMIC DNA]</scope>
    <source>
        <strain evidence="3 4">DSM 22244</strain>
    </source>
</reference>
<dbReference type="RefSeq" id="WP_182122808.1">
    <property type="nucleotide sequence ID" value="NZ_CP059567.1"/>
</dbReference>
<dbReference type="Pfam" id="PF04492">
    <property type="entry name" value="Phage_rep_O"/>
    <property type="match status" value="1"/>
</dbReference>
<evidence type="ECO:0000313" key="3">
    <source>
        <dbReference type="EMBL" id="QMT41265.1"/>
    </source>
</evidence>
<dbReference type="KEGG" id="nsg:H3L94_04355"/>
<dbReference type="EMBL" id="CP059567">
    <property type="protein sequence ID" value="QMT41265.1"/>
    <property type="molecule type" value="Genomic_DNA"/>
</dbReference>
<sequence>MKYIPNAFQVANAFVDEMMADLSGSAIKCYLKIVRQTTGWGKEMDHIPISQFQTACGLKKRDTVGHALNELEQAGLIERVERLGCVTGYRLKGVEPTPKNGVTTHPENGGNPNKRGNPENGGGVTPKNGVTTHPEKRGTSKPNTKPTNTKPKDISAHAGASAPDAPTLPDQPNTLTDGWDSNGPEPPAKPKKRQPSAAQLELTAYHLLADKGVDGQLAADYMALRKSKRAGPLTQTALAGLEREANLAGLSLTQAVTVCCERSWVGFKAEWFFRDSEPRTSPAAGKPRQNAINRVPQHTNGGAHLAKDIL</sequence>
<feature type="compositionally biased region" description="Polar residues" evidence="1">
    <location>
        <begin position="290"/>
        <end position="300"/>
    </location>
</feature>
<protein>
    <submittedName>
        <fullName evidence="3">Replication protein</fullName>
    </submittedName>
</protein>